<dbReference type="RefSeq" id="WP_146251050.1">
    <property type="nucleotide sequence ID" value="NZ_QJKF01000002.1"/>
</dbReference>
<keyword evidence="3" id="KW-1185">Reference proteome</keyword>
<protein>
    <submittedName>
        <fullName evidence="2">Uncharacterized protein</fullName>
    </submittedName>
</protein>
<dbReference type="Proteomes" id="UP000247569">
    <property type="component" value="Unassembled WGS sequence"/>
</dbReference>
<dbReference type="OrthoDB" id="4557887at2"/>
<evidence type="ECO:0000256" key="1">
    <source>
        <dbReference type="SAM" id="Phobius"/>
    </source>
</evidence>
<evidence type="ECO:0000313" key="3">
    <source>
        <dbReference type="Proteomes" id="UP000247569"/>
    </source>
</evidence>
<feature type="transmembrane region" description="Helical" evidence="1">
    <location>
        <begin position="36"/>
        <end position="54"/>
    </location>
</feature>
<dbReference type="AlphaFoldDB" id="A0A318KCB2"/>
<organism evidence="2 3">
    <name type="scientific">Nocardia tenerifensis</name>
    <dbReference type="NCBI Taxonomy" id="228006"/>
    <lineage>
        <taxon>Bacteria</taxon>
        <taxon>Bacillati</taxon>
        <taxon>Actinomycetota</taxon>
        <taxon>Actinomycetes</taxon>
        <taxon>Mycobacteriales</taxon>
        <taxon>Nocardiaceae</taxon>
        <taxon>Nocardia</taxon>
    </lineage>
</organism>
<name>A0A318KCB2_9NOCA</name>
<accession>A0A318KCB2</accession>
<sequence length="90" mass="9435">MALATIEGLLRDQLLLVTVASSVLVAIFALVAASLVWTPICLIAGIAGIVLVRLALKRSAGIGSQWLTSIIALAVNFSAFVALWKFGSIR</sequence>
<feature type="transmembrane region" description="Helical" evidence="1">
    <location>
        <begin position="12"/>
        <end position="30"/>
    </location>
</feature>
<keyword evidence="1" id="KW-0472">Membrane</keyword>
<keyword evidence="1" id="KW-0812">Transmembrane</keyword>
<gene>
    <name evidence="2" type="ORF">DFR70_102854</name>
</gene>
<evidence type="ECO:0000313" key="2">
    <source>
        <dbReference type="EMBL" id="PXX69166.1"/>
    </source>
</evidence>
<reference evidence="2 3" key="1">
    <citation type="submission" date="2018-05" db="EMBL/GenBank/DDBJ databases">
        <title>Genomic Encyclopedia of Type Strains, Phase IV (KMG-IV): sequencing the most valuable type-strain genomes for metagenomic binning, comparative biology and taxonomic classification.</title>
        <authorList>
            <person name="Goeker M."/>
        </authorList>
    </citation>
    <scope>NUCLEOTIDE SEQUENCE [LARGE SCALE GENOMIC DNA]</scope>
    <source>
        <strain evidence="2 3">DSM 44704</strain>
    </source>
</reference>
<keyword evidence="1" id="KW-1133">Transmembrane helix</keyword>
<comment type="caution">
    <text evidence="2">The sequence shown here is derived from an EMBL/GenBank/DDBJ whole genome shotgun (WGS) entry which is preliminary data.</text>
</comment>
<feature type="transmembrane region" description="Helical" evidence="1">
    <location>
        <begin position="66"/>
        <end position="84"/>
    </location>
</feature>
<dbReference type="EMBL" id="QJKF01000002">
    <property type="protein sequence ID" value="PXX69166.1"/>
    <property type="molecule type" value="Genomic_DNA"/>
</dbReference>
<proteinExistence type="predicted"/>